<dbReference type="PANTHER" id="PTHR21015:SF22">
    <property type="entry name" value="GLYCOSYLTRANSFERASE"/>
    <property type="match status" value="1"/>
</dbReference>
<dbReference type="Gene3D" id="3.40.50.2000">
    <property type="entry name" value="Glycogen Phosphorylase B"/>
    <property type="match status" value="2"/>
</dbReference>
<comment type="caution">
    <text evidence="13">The sequence shown here is derived from an EMBL/GenBank/DDBJ whole genome shotgun (WGS) entry which is preliminary data.</text>
</comment>
<keyword evidence="5 10" id="KW-0133">Cell shape</keyword>
<proteinExistence type="inferred from homology"/>
<dbReference type="Proteomes" id="UP000176504">
    <property type="component" value="Unassembled WGS sequence"/>
</dbReference>
<keyword evidence="4 10" id="KW-0808">Transferase</keyword>
<feature type="binding site" evidence="10">
    <location>
        <position position="299"/>
    </location>
    <ligand>
        <name>UDP-N-acetyl-alpha-D-glucosamine</name>
        <dbReference type="ChEBI" id="CHEBI:57705"/>
    </ligand>
</feature>
<sequence length="368" mass="41995">MKLLITGGHHTTAIPVINEFKKRYENVEILWVGHTYSLWKDKNKSSEYKEITSMGIPFFDIDAGKFYKIYSPFRIAKTFFGLAKAFRLLQKLKPDGILSFGGYISVPVVLAGFLLRIPSATHEQTVVAGFANRFISFFVKRIYISWRDSAKYFPKSKTLYTGLPIREEVLNPRSSEVTFNNNLPIIYITGGKQGSHVINECVKGVLEDLLIIANVIHQCGSYSESDDYNELLQRREKLPEGLKERYKVYDYIDTKHIGEVLSKTSLVVSRAGANTVYELLALEKPSIFIPIPWVSHNEQFLNAKIVEDLGLSKIIPEEELTKKRLIDDISFVLRNLNSFILKSDRKIEIVSDSAKVLADDIYQEILVK</sequence>
<dbReference type="Pfam" id="PF03033">
    <property type="entry name" value="Glyco_transf_28"/>
    <property type="match status" value="1"/>
</dbReference>
<comment type="similarity">
    <text evidence="10">Belongs to the glycosyltransferase 28 family. MurG subfamily.</text>
</comment>
<comment type="caution">
    <text evidence="10">Lacks conserved residue(s) required for the propagation of feature annotation.</text>
</comment>
<name>A0A1F4VD52_UNCKA</name>
<dbReference type="EMBL" id="MEVI01000003">
    <property type="protein sequence ID" value="OGC54928.1"/>
    <property type="molecule type" value="Genomic_DNA"/>
</dbReference>
<dbReference type="EC" id="2.4.1.227" evidence="10"/>
<dbReference type="HAMAP" id="MF_00033">
    <property type="entry name" value="MurG"/>
    <property type="match status" value="1"/>
</dbReference>
<evidence type="ECO:0000256" key="4">
    <source>
        <dbReference type="ARBA" id="ARBA00022679"/>
    </source>
</evidence>
<dbReference type="GO" id="GO:0051301">
    <property type="term" value="P:cell division"/>
    <property type="evidence" value="ECO:0007669"/>
    <property type="project" value="UniProtKB-KW"/>
</dbReference>
<evidence type="ECO:0000256" key="2">
    <source>
        <dbReference type="ARBA" id="ARBA00022618"/>
    </source>
</evidence>
<feature type="binding site" evidence="10">
    <location>
        <begin position="6"/>
        <end position="8"/>
    </location>
    <ligand>
        <name>UDP-N-acetyl-alpha-D-glucosamine</name>
        <dbReference type="ChEBI" id="CHEBI:57705"/>
    </ligand>
</feature>
<feature type="domain" description="Glycosyltransferase family 28 N-terminal" evidence="11">
    <location>
        <begin position="6"/>
        <end position="144"/>
    </location>
</feature>
<keyword evidence="6 10" id="KW-0573">Peptidoglycan synthesis</keyword>
<dbReference type="InterPro" id="IPR004276">
    <property type="entry name" value="GlycoTrans_28_N"/>
</dbReference>
<gene>
    <name evidence="10" type="primary">murG</name>
    <name evidence="13" type="ORF">A3A78_03025</name>
</gene>
<evidence type="ECO:0000256" key="5">
    <source>
        <dbReference type="ARBA" id="ARBA00022960"/>
    </source>
</evidence>
<keyword evidence="7 10" id="KW-0472">Membrane</keyword>
<organism evidence="13 14">
    <name type="scientific">candidate division WWE3 bacterium RIFCSPLOWO2_01_FULL_41_18</name>
    <dbReference type="NCBI Taxonomy" id="1802625"/>
    <lineage>
        <taxon>Bacteria</taxon>
        <taxon>Katanobacteria</taxon>
    </lineage>
</organism>
<comment type="subcellular location">
    <subcellularLocation>
        <location evidence="10">Cell membrane</location>
        <topology evidence="10">Peripheral membrane protein</topology>
        <orientation evidence="10">Cytoplasmic side</orientation>
    </subcellularLocation>
</comment>
<evidence type="ECO:0000256" key="6">
    <source>
        <dbReference type="ARBA" id="ARBA00022984"/>
    </source>
</evidence>
<evidence type="ECO:0000259" key="11">
    <source>
        <dbReference type="Pfam" id="PF03033"/>
    </source>
</evidence>
<evidence type="ECO:0000256" key="10">
    <source>
        <dbReference type="HAMAP-Rule" id="MF_00033"/>
    </source>
</evidence>
<dbReference type="InterPro" id="IPR006009">
    <property type="entry name" value="GlcNAc_MurG"/>
</dbReference>
<protein>
    <recommendedName>
        <fullName evidence="10">UDP-N-acetylglucosamine--N-acetylmuramyl-(pentapeptide) pyrophosphoryl-undecaprenol N-acetylglucosamine transferase</fullName>
        <ecNumber evidence="10">2.4.1.227</ecNumber>
    </recommendedName>
    <alternativeName>
        <fullName evidence="10">Undecaprenyl-PP-MurNAc-pentapeptide-UDPGlcNAc GlcNAc transferase</fullName>
    </alternativeName>
</protein>
<evidence type="ECO:0000256" key="7">
    <source>
        <dbReference type="ARBA" id="ARBA00023136"/>
    </source>
</evidence>
<evidence type="ECO:0000313" key="14">
    <source>
        <dbReference type="Proteomes" id="UP000176504"/>
    </source>
</evidence>
<dbReference type="PANTHER" id="PTHR21015">
    <property type="entry name" value="UDP-N-ACETYLGLUCOSAMINE--N-ACETYLMURAMYL-(PENTAPEPTIDE) PYROPHOSPHORYL-UNDECAPRENOL N-ACETYLGLUCOSAMINE TRANSFERASE 1"/>
    <property type="match status" value="1"/>
</dbReference>
<evidence type="ECO:0000256" key="3">
    <source>
        <dbReference type="ARBA" id="ARBA00022676"/>
    </source>
</evidence>
<dbReference type="GO" id="GO:0005886">
    <property type="term" value="C:plasma membrane"/>
    <property type="evidence" value="ECO:0007669"/>
    <property type="project" value="UniProtKB-SubCell"/>
</dbReference>
<dbReference type="GO" id="GO:0050511">
    <property type="term" value="F:undecaprenyldiphospho-muramoylpentapeptide beta-N-acetylglucosaminyltransferase activity"/>
    <property type="evidence" value="ECO:0007669"/>
    <property type="project" value="UniProtKB-UniRule"/>
</dbReference>
<dbReference type="GO" id="GO:0051991">
    <property type="term" value="F:UDP-N-acetyl-D-glucosamine:N-acetylmuramoyl-L-alanyl-D-glutamyl-meso-2,6-diaminopimelyl-D-alanyl-D-alanine-diphosphoundecaprenol 4-beta-N-acetylglucosaminlytransferase activity"/>
    <property type="evidence" value="ECO:0007669"/>
    <property type="project" value="RHEA"/>
</dbReference>
<dbReference type="GO" id="GO:0009252">
    <property type="term" value="P:peptidoglycan biosynthetic process"/>
    <property type="evidence" value="ECO:0007669"/>
    <property type="project" value="UniProtKB-UniRule"/>
</dbReference>
<feature type="domain" description="Glycosyl transferase family 28 C-terminal" evidence="12">
    <location>
        <begin position="185"/>
        <end position="345"/>
    </location>
</feature>
<accession>A0A1F4VD52</accession>
<dbReference type="GO" id="GO:0008360">
    <property type="term" value="P:regulation of cell shape"/>
    <property type="evidence" value="ECO:0007669"/>
    <property type="project" value="UniProtKB-KW"/>
</dbReference>
<dbReference type="SUPFAM" id="SSF53756">
    <property type="entry name" value="UDP-Glycosyltransferase/glycogen phosphorylase"/>
    <property type="match status" value="1"/>
</dbReference>
<dbReference type="Pfam" id="PF04101">
    <property type="entry name" value="Glyco_tran_28_C"/>
    <property type="match status" value="1"/>
</dbReference>
<keyword evidence="8 10" id="KW-0131">Cell cycle</keyword>
<comment type="function">
    <text evidence="10">Cell wall formation. Catalyzes the transfer of a GlcNAc subunit on undecaprenyl-pyrophosphoryl-MurNAc-pentapeptide (lipid intermediate I) to form undecaprenyl-pyrophosphoryl-MurNAc-(pentapeptide)GlcNAc (lipid intermediate II).</text>
</comment>
<dbReference type="GO" id="GO:0005975">
    <property type="term" value="P:carbohydrate metabolic process"/>
    <property type="evidence" value="ECO:0007669"/>
    <property type="project" value="InterPro"/>
</dbReference>
<evidence type="ECO:0000256" key="8">
    <source>
        <dbReference type="ARBA" id="ARBA00023306"/>
    </source>
</evidence>
<comment type="pathway">
    <text evidence="10">Cell wall biogenesis; peptidoglycan biosynthesis.</text>
</comment>
<evidence type="ECO:0000313" key="13">
    <source>
        <dbReference type="EMBL" id="OGC54928.1"/>
    </source>
</evidence>
<dbReference type="InterPro" id="IPR007235">
    <property type="entry name" value="Glyco_trans_28_C"/>
</dbReference>
<keyword evidence="9 10" id="KW-0961">Cell wall biogenesis/degradation</keyword>
<keyword evidence="2 10" id="KW-0132">Cell division</keyword>
<dbReference type="UniPathway" id="UPA00219"/>
<dbReference type="AlphaFoldDB" id="A0A1F4VD52"/>
<evidence type="ECO:0000256" key="1">
    <source>
        <dbReference type="ARBA" id="ARBA00022475"/>
    </source>
</evidence>
<keyword evidence="3 10" id="KW-0328">Glycosyltransferase</keyword>
<feature type="binding site" evidence="10">
    <location>
        <position position="166"/>
    </location>
    <ligand>
        <name>UDP-N-acetyl-alpha-D-glucosamine</name>
        <dbReference type="ChEBI" id="CHEBI:57705"/>
    </ligand>
</feature>
<keyword evidence="1 10" id="KW-1003">Cell membrane</keyword>
<reference evidence="13 14" key="1">
    <citation type="journal article" date="2016" name="Nat. Commun.">
        <title>Thousands of microbial genomes shed light on interconnected biogeochemical processes in an aquifer system.</title>
        <authorList>
            <person name="Anantharaman K."/>
            <person name="Brown C.T."/>
            <person name="Hug L.A."/>
            <person name="Sharon I."/>
            <person name="Castelle C.J."/>
            <person name="Probst A.J."/>
            <person name="Thomas B.C."/>
            <person name="Singh A."/>
            <person name="Wilkins M.J."/>
            <person name="Karaoz U."/>
            <person name="Brodie E.L."/>
            <person name="Williams K.H."/>
            <person name="Hubbard S.S."/>
            <person name="Banfield J.F."/>
        </authorList>
    </citation>
    <scope>NUCLEOTIDE SEQUENCE [LARGE SCALE GENOMIC DNA]</scope>
</reference>
<dbReference type="GO" id="GO:0071555">
    <property type="term" value="P:cell wall organization"/>
    <property type="evidence" value="ECO:0007669"/>
    <property type="project" value="UniProtKB-KW"/>
</dbReference>
<evidence type="ECO:0000259" key="12">
    <source>
        <dbReference type="Pfam" id="PF04101"/>
    </source>
</evidence>
<evidence type="ECO:0000256" key="9">
    <source>
        <dbReference type="ARBA" id="ARBA00023316"/>
    </source>
</evidence>
<comment type="catalytic activity">
    <reaction evidence="10">
        <text>di-trans,octa-cis-undecaprenyl diphospho-N-acetyl-alpha-D-muramoyl-L-alanyl-D-glutamyl-meso-2,6-diaminopimeloyl-D-alanyl-D-alanine + UDP-N-acetyl-alpha-D-glucosamine = di-trans,octa-cis-undecaprenyl diphospho-[N-acetyl-alpha-D-glucosaminyl-(1-&gt;4)]-N-acetyl-alpha-D-muramoyl-L-alanyl-D-glutamyl-meso-2,6-diaminopimeloyl-D-alanyl-D-alanine + UDP + H(+)</text>
        <dbReference type="Rhea" id="RHEA:31227"/>
        <dbReference type="ChEBI" id="CHEBI:15378"/>
        <dbReference type="ChEBI" id="CHEBI:57705"/>
        <dbReference type="ChEBI" id="CHEBI:58223"/>
        <dbReference type="ChEBI" id="CHEBI:61387"/>
        <dbReference type="ChEBI" id="CHEBI:61388"/>
        <dbReference type="EC" id="2.4.1.227"/>
    </reaction>
</comment>
<dbReference type="CDD" id="cd03785">
    <property type="entry name" value="GT28_MurG"/>
    <property type="match status" value="1"/>
</dbReference>